<name>A0A447TGT5_CHRVL</name>
<evidence type="ECO:0000256" key="1">
    <source>
        <dbReference type="SAM" id="Phobius"/>
    </source>
</evidence>
<dbReference type="Proteomes" id="UP000275777">
    <property type="component" value="Chromosome"/>
</dbReference>
<accession>A0A447TGT5</accession>
<organism evidence="2 3">
    <name type="scientific">Chromobacterium violaceum</name>
    <dbReference type="NCBI Taxonomy" id="536"/>
    <lineage>
        <taxon>Bacteria</taxon>
        <taxon>Pseudomonadati</taxon>
        <taxon>Pseudomonadota</taxon>
        <taxon>Betaproteobacteria</taxon>
        <taxon>Neisseriales</taxon>
        <taxon>Chromobacteriaceae</taxon>
        <taxon>Chromobacterium</taxon>
    </lineage>
</organism>
<reference evidence="2 3" key="1">
    <citation type="submission" date="2018-12" db="EMBL/GenBank/DDBJ databases">
        <authorList>
            <consortium name="Pathogen Informatics"/>
        </authorList>
    </citation>
    <scope>NUCLEOTIDE SEQUENCE [LARGE SCALE GENOMIC DNA]</scope>
    <source>
        <strain evidence="2 3">NCTC9695</strain>
    </source>
</reference>
<proteinExistence type="predicted"/>
<keyword evidence="1" id="KW-0472">Membrane</keyword>
<evidence type="ECO:0000313" key="2">
    <source>
        <dbReference type="EMBL" id="VEB44096.1"/>
    </source>
</evidence>
<gene>
    <name evidence="2" type="ORF">NCTC9695_04570</name>
</gene>
<dbReference type="EMBL" id="LR134182">
    <property type="protein sequence ID" value="VEB44096.1"/>
    <property type="molecule type" value="Genomic_DNA"/>
</dbReference>
<sequence>MKSNLYLKCLVQAVVGCLVGKALFLMTWDTAEKFISPSLFVYMTMLFMVRVYYEKKKLKAAS</sequence>
<keyword evidence="1" id="KW-0812">Transmembrane</keyword>
<keyword evidence="1" id="KW-1133">Transmembrane helix</keyword>
<protein>
    <submittedName>
        <fullName evidence="2">Uncharacterized protein</fullName>
    </submittedName>
</protein>
<evidence type="ECO:0000313" key="3">
    <source>
        <dbReference type="Proteomes" id="UP000275777"/>
    </source>
</evidence>
<feature type="transmembrane region" description="Helical" evidence="1">
    <location>
        <begin position="34"/>
        <end position="53"/>
    </location>
</feature>
<feature type="transmembrane region" description="Helical" evidence="1">
    <location>
        <begin position="5"/>
        <end position="28"/>
    </location>
</feature>
<dbReference type="AlphaFoldDB" id="A0A447TGT5"/>